<evidence type="ECO:0008006" key="4">
    <source>
        <dbReference type="Google" id="ProtNLM"/>
    </source>
</evidence>
<dbReference type="Proteomes" id="UP000199592">
    <property type="component" value="Unassembled WGS sequence"/>
</dbReference>
<keyword evidence="1" id="KW-0472">Membrane</keyword>
<name>A0A1H2Q442_9FLAO</name>
<organism evidence="2 3">
    <name type="scientific">Flagellimonas zhangzhouensis</name>
    <dbReference type="NCBI Taxonomy" id="1073328"/>
    <lineage>
        <taxon>Bacteria</taxon>
        <taxon>Pseudomonadati</taxon>
        <taxon>Bacteroidota</taxon>
        <taxon>Flavobacteriia</taxon>
        <taxon>Flavobacteriales</taxon>
        <taxon>Flavobacteriaceae</taxon>
        <taxon>Flagellimonas</taxon>
    </lineage>
</organism>
<dbReference type="AlphaFoldDB" id="A0A1H2Q442"/>
<feature type="transmembrane region" description="Helical" evidence="1">
    <location>
        <begin position="35"/>
        <end position="53"/>
    </location>
</feature>
<sequence length="70" mass="8062">MKKLNTSQKIVLVLGVVLVGISIFGKFNQWEYGSYYPIFYAGISMSWIAFLPSRKKCHNPFKKKQTQTSN</sequence>
<keyword evidence="1" id="KW-1133">Transmembrane helix</keyword>
<reference evidence="3" key="1">
    <citation type="submission" date="2016-10" db="EMBL/GenBank/DDBJ databases">
        <authorList>
            <person name="Varghese N."/>
            <person name="Submissions S."/>
        </authorList>
    </citation>
    <scope>NUCLEOTIDE SEQUENCE [LARGE SCALE GENOMIC DNA]</scope>
    <source>
        <strain evidence="3">DSM 25030</strain>
    </source>
</reference>
<evidence type="ECO:0000256" key="1">
    <source>
        <dbReference type="SAM" id="Phobius"/>
    </source>
</evidence>
<gene>
    <name evidence="2" type="ORF">SAMN04487892_0055</name>
</gene>
<dbReference type="STRING" id="1073328.SAMN05216294_1404"/>
<keyword evidence="3" id="KW-1185">Reference proteome</keyword>
<dbReference type="OrthoDB" id="1447438at2"/>
<keyword evidence="1" id="KW-0812">Transmembrane</keyword>
<accession>A0A1H2Q442</accession>
<evidence type="ECO:0000313" key="2">
    <source>
        <dbReference type="EMBL" id="SDW01927.1"/>
    </source>
</evidence>
<dbReference type="EMBL" id="FNMY01000001">
    <property type="protein sequence ID" value="SDW01927.1"/>
    <property type="molecule type" value="Genomic_DNA"/>
</dbReference>
<protein>
    <recommendedName>
        <fullName evidence="4">DUF3098 domain-containing protein</fullName>
    </recommendedName>
</protein>
<proteinExistence type="predicted"/>
<dbReference type="RefSeq" id="WP_139150370.1">
    <property type="nucleotide sequence ID" value="NZ_FNKI01000002.1"/>
</dbReference>
<evidence type="ECO:0000313" key="3">
    <source>
        <dbReference type="Proteomes" id="UP000199592"/>
    </source>
</evidence>